<evidence type="ECO:0000256" key="3">
    <source>
        <dbReference type="ARBA" id="ARBA00022679"/>
    </source>
</evidence>
<keyword evidence="6 10" id="KW-1133">Transmembrane helix</keyword>
<proteinExistence type="inferred from homology"/>
<evidence type="ECO:0000256" key="7">
    <source>
        <dbReference type="ARBA" id="ARBA00023098"/>
    </source>
</evidence>
<dbReference type="EMBL" id="CAJHJT010000001">
    <property type="protein sequence ID" value="CAD6993464.1"/>
    <property type="molecule type" value="Genomic_DNA"/>
</dbReference>
<keyword evidence="7 10" id="KW-0443">Lipid metabolism</keyword>
<comment type="caution">
    <text evidence="11">The sequence shown here is derived from an EMBL/GenBank/DDBJ whole genome shotgun (WGS) entry which is preliminary data.</text>
</comment>
<feature type="transmembrane region" description="Helical" evidence="10">
    <location>
        <begin position="247"/>
        <end position="267"/>
    </location>
</feature>
<name>A0A811U371_CERCA</name>
<comment type="similarity">
    <text evidence="10">Belongs to the ELO family.</text>
</comment>
<dbReference type="InterPro" id="IPR002076">
    <property type="entry name" value="ELO_fam"/>
</dbReference>
<evidence type="ECO:0000256" key="5">
    <source>
        <dbReference type="ARBA" id="ARBA00022832"/>
    </source>
</evidence>
<organism evidence="11 12">
    <name type="scientific">Ceratitis capitata</name>
    <name type="common">Mediterranean fruit fly</name>
    <name type="synonym">Tephritis capitata</name>
    <dbReference type="NCBI Taxonomy" id="7213"/>
    <lineage>
        <taxon>Eukaryota</taxon>
        <taxon>Metazoa</taxon>
        <taxon>Ecdysozoa</taxon>
        <taxon>Arthropoda</taxon>
        <taxon>Hexapoda</taxon>
        <taxon>Insecta</taxon>
        <taxon>Pterygota</taxon>
        <taxon>Neoptera</taxon>
        <taxon>Endopterygota</taxon>
        <taxon>Diptera</taxon>
        <taxon>Brachycera</taxon>
        <taxon>Muscomorpha</taxon>
        <taxon>Tephritoidea</taxon>
        <taxon>Tephritidae</taxon>
        <taxon>Ceratitis</taxon>
        <taxon>Ceratitis</taxon>
    </lineage>
</organism>
<keyword evidence="12" id="KW-1185">Reference proteome</keyword>
<evidence type="ECO:0000256" key="6">
    <source>
        <dbReference type="ARBA" id="ARBA00022989"/>
    </source>
</evidence>
<dbReference type="GO" id="GO:0034626">
    <property type="term" value="P:fatty acid elongation, polyunsaturated fatty acid"/>
    <property type="evidence" value="ECO:0007669"/>
    <property type="project" value="TreeGrafter"/>
</dbReference>
<keyword evidence="4 10" id="KW-0812">Transmembrane</keyword>
<dbReference type="GO" id="GO:0009922">
    <property type="term" value="F:fatty acid elongase activity"/>
    <property type="evidence" value="ECO:0007669"/>
    <property type="project" value="UniProtKB-EC"/>
</dbReference>
<dbReference type="EC" id="2.3.1.199" evidence="10"/>
<feature type="transmembrane region" description="Helical" evidence="10">
    <location>
        <begin position="224"/>
        <end position="241"/>
    </location>
</feature>
<dbReference type="Proteomes" id="UP000606786">
    <property type="component" value="Unassembled WGS sequence"/>
</dbReference>
<dbReference type="InterPro" id="IPR030457">
    <property type="entry name" value="ELO_CS"/>
</dbReference>
<evidence type="ECO:0000256" key="10">
    <source>
        <dbReference type="RuleBase" id="RU361115"/>
    </source>
</evidence>
<reference evidence="11" key="1">
    <citation type="submission" date="2020-11" db="EMBL/GenBank/DDBJ databases">
        <authorList>
            <person name="Whitehead M."/>
        </authorList>
    </citation>
    <scope>NUCLEOTIDE SEQUENCE</scope>
    <source>
        <strain evidence="11">EGII</strain>
    </source>
</reference>
<comment type="catalytic activity">
    <reaction evidence="10">
        <text>a very-long-chain acyl-CoA + malonyl-CoA + H(+) = a very-long-chain 3-oxoacyl-CoA + CO2 + CoA</text>
        <dbReference type="Rhea" id="RHEA:32727"/>
        <dbReference type="ChEBI" id="CHEBI:15378"/>
        <dbReference type="ChEBI" id="CHEBI:16526"/>
        <dbReference type="ChEBI" id="CHEBI:57287"/>
        <dbReference type="ChEBI" id="CHEBI:57384"/>
        <dbReference type="ChEBI" id="CHEBI:90725"/>
        <dbReference type="ChEBI" id="CHEBI:90736"/>
        <dbReference type="EC" id="2.3.1.199"/>
    </reaction>
</comment>
<evidence type="ECO:0000256" key="2">
    <source>
        <dbReference type="ARBA" id="ARBA00022516"/>
    </source>
</evidence>
<dbReference type="GO" id="GO:0042761">
    <property type="term" value="P:very long-chain fatty acid biosynthetic process"/>
    <property type="evidence" value="ECO:0007669"/>
    <property type="project" value="TreeGrafter"/>
</dbReference>
<protein>
    <recommendedName>
        <fullName evidence="10">Elongation of very long chain fatty acids protein</fullName>
        <ecNumber evidence="10">2.3.1.199</ecNumber>
    </recommendedName>
    <alternativeName>
        <fullName evidence="10">Very-long-chain 3-oxoacyl-CoA synthase</fullName>
    </alternativeName>
</protein>
<keyword evidence="5 10" id="KW-0276">Fatty acid metabolism</keyword>
<dbReference type="PANTHER" id="PTHR11157">
    <property type="entry name" value="FATTY ACID ACYL TRANSFERASE-RELATED"/>
    <property type="match status" value="1"/>
</dbReference>
<keyword evidence="3 10" id="KW-0808">Transferase</keyword>
<dbReference type="Pfam" id="PF01151">
    <property type="entry name" value="ELO"/>
    <property type="match status" value="1"/>
</dbReference>
<comment type="subcellular location">
    <subcellularLocation>
        <location evidence="1">Membrane</location>
        <topology evidence="1">Multi-pass membrane protein</topology>
    </subcellularLocation>
</comment>
<evidence type="ECO:0000256" key="9">
    <source>
        <dbReference type="ARBA" id="ARBA00023160"/>
    </source>
</evidence>
<keyword evidence="8 10" id="KW-0472">Membrane</keyword>
<dbReference type="PROSITE" id="PS01188">
    <property type="entry name" value="ELO"/>
    <property type="match status" value="1"/>
</dbReference>
<sequence length="351" mass="39808">MNETYILHTSVTTKMATYIKIFNERISGLSKGIDETVDGWFLMNSPGPVVLIVALYLLFVLKIGPAYMRDRKPYDLKKAMVVYNAFQVCFSIYLCRVSINTSNVLASILSTKCEIVRNREQNLMLYSGAWYYFFSKIIDLLDTTFFVLRKKQNQVSFLHVYHHTITALFSWGYLKYAPGEQGVVIGILNSGVHIIMYFYYMVAAMGPQYQKYLWWKKYMTSIQLIQFVLILGYMLLVAAKGCNMPRALTLFFVANTIIFLYLFANFYRKTYNTRKAAAAAATTNGHANGSAKTYSNGYTNGIVKRSIAGRALLSAAGGMGCQPTHQLLAQGDQMKRLIDVNNNQIKLSKSE</sequence>
<gene>
    <name evidence="11" type="ORF">CCAP1982_LOCUS2277</name>
</gene>
<dbReference type="AlphaFoldDB" id="A0A811U371"/>
<dbReference type="GO" id="GO:0034625">
    <property type="term" value="P:fatty acid elongation, monounsaturated fatty acid"/>
    <property type="evidence" value="ECO:0007669"/>
    <property type="project" value="TreeGrafter"/>
</dbReference>
<keyword evidence="2 10" id="KW-0444">Lipid biosynthesis</keyword>
<feature type="transmembrane region" description="Helical" evidence="10">
    <location>
        <begin position="183"/>
        <end position="203"/>
    </location>
</feature>
<feature type="transmembrane region" description="Helical" evidence="10">
    <location>
        <begin position="160"/>
        <end position="177"/>
    </location>
</feature>
<evidence type="ECO:0000256" key="8">
    <source>
        <dbReference type="ARBA" id="ARBA00023136"/>
    </source>
</evidence>
<dbReference type="OrthoDB" id="434092at2759"/>
<evidence type="ECO:0000313" key="11">
    <source>
        <dbReference type="EMBL" id="CAD6993464.1"/>
    </source>
</evidence>
<feature type="transmembrane region" description="Helical" evidence="10">
    <location>
        <begin position="80"/>
        <end position="99"/>
    </location>
</feature>
<dbReference type="GO" id="GO:0005789">
    <property type="term" value="C:endoplasmic reticulum membrane"/>
    <property type="evidence" value="ECO:0007669"/>
    <property type="project" value="TreeGrafter"/>
</dbReference>
<keyword evidence="9 10" id="KW-0275">Fatty acid biosynthesis</keyword>
<dbReference type="GO" id="GO:0019367">
    <property type="term" value="P:fatty acid elongation, saturated fatty acid"/>
    <property type="evidence" value="ECO:0007669"/>
    <property type="project" value="TreeGrafter"/>
</dbReference>
<accession>A0A811U371</accession>
<evidence type="ECO:0000313" key="12">
    <source>
        <dbReference type="Proteomes" id="UP000606786"/>
    </source>
</evidence>
<dbReference type="PANTHER" id="PTHR11157:SF103">
    <property type="entry name" value="ELONGATION OF VERY LONG CHAIN FATTY ACIDS PROTEIN"/>
    <property type="match status" value="1"/>
</dbReference>
<evidence type="ECO:0000256" key="1">
    <source>
        <dbReference type="ARBA" id="ARBA00004141"/>
    </source>
</evidence>
<evidence type="ECO:0000256" key="4">
    <source>
        <dbReference type="ARBA" id="ARBA00022692"/>
    </source>
</evidence>
<dbReference type="GO" id="GO:0030148">
    <property type="term" value="P:sphingolipid biosynthetic process"/>
    <property type="evidence" value="ECO:0007669"/>
    <property type="project" value="TreeGrafter"/>
</dbReference>
<feature type="transmembrane region" description="Helical" evidence="10">
    <location>
        <begin position="129"/>
        <end position="148"/>
    </location>
</feature>
<feature type="transmembrane region" description="Helical" evidence="10">
    <location>
        <begin position="49"/>
        <end position="68"/>
    </location>
</feature>
<dbReference type="KEGG" id="ccat:101462896"/>